<evidence type="ECO:0000256" key="7">
    <source>
        <dbReference type="ARBA" id="ARBA00023285"/>
    </source>
</evidence>
<keyword evidence="7" id="KW-0170">Cobalt</keyword>
<dbReference type="PANTHER" id="PTHR43808">
    <property type="entry name" value="ACETYLORNITHINE DEACETYLASE"/>
    <property type="match status" value="1"/>
</dbReference>
<dbReference type="InterPro" id="IPR011650">
    <property type="entry name" value="Peptidase_M20_dimer"/>
</dbReference>
<dbReference type="InterPro" id="IPR010182">
    <property type="entry name" value="ArgE/DapE"/>
</dbReference>
<evidence type="ECO:0000259" key="8">
    <source>
        <dbReference type="Pfam" id="PF07687"/>
    </source>
</evidence>
<evidence type="ECO:0000256" key="5">
    <source>
        <dbReference type="ARBA" id="ARBA00022801"/>
    </source>
</evidence>
<evidence type="ECO:0000256" key="3">
    <source>
        <dbReference type="ARBA" id="ARBA00006247"/>
    </source>
</evidence>
<dbReference type="CDD" id="cd03894">
    <property type="entry name" value="M20_ArgE"/>
    <property type="match status" value="1"/>
</dbReference>
<dbReference type="Proteomes" id="UP000320781">
    <property type="component" value="Unassembled WGS sequence"/>
</dbReference>
<evidence type="ECO:0000256" key="6">
    <source>
        <dbReference type="ARBA" id="ARBA00022833"/>
    </source>
</evidence>
<evidence type="ECO:0000313" key="10">
    <source>
        <dbReference type="Proteomes" id="UP000320781"/>
    </source>
</evidence>
<comment type="cofactor">
    <cofactor evidence="2">
        <name>Zn(2+)</name>
        <dbReference type="ChEBI" id="CHEBI:29105"/>
    </cofactor>
</comment>
<organism evidence="9 10">
    <name type="scientific">Aerophobetes bacterium</name>
    <dbReference type="NCBI Taxonomy" id="2030807"/>
    <lineage>
        <taxon>Bacteria</taxon>
        <taxon>Candidatus Aerophobota</taxon>
    </lineage>
</organism>
<comment type="caution">
    <text evidence="9">The sequence shown here is derived from an EMBL/GenBank/DDBJ whole genome shotgun (WGS) entry which is preliminary data.</text>
</comment>
<dbReference type="Gene3D" id="3.40.630.10">
    <property type="entry name" value="Zn peptidases"/>
    <property type="match status" value="2"/>
</dbReference>
<accession>A0A523QM20</accession>
<comment type="similarity">
    <text evidence="3">Belongs to the peptidase M20A family.</text>
</comment>
<evidence type="ECO:0000313" key="9">
    <source>
        <dbReference type="EMBL" id="TES86819.1"/>
    </source>
</evidence>
<keyword evidence="5" id="KW-0378">Hydrolase</keyword>
<dbReference type="Pfam" id="PF01546">
    <property type="entry name" value="Peptidase_M20"/>
    <property type="match status" value="1"/>
</dbReference>
<dbReference type="SUPFAM" id="SSF53187">
    <property type="entry name" value="Zn-dependent exopeptidases"/>
    <property type="match status" value="1"/>
</dbReference>
<dbReference type="InterPro" id="IPR002933">
    <property type="entry name" value="Peptidase_M20"/>
</dbReference>
<evidence type="ECO:0000256" key="1">
    <source>
        <dbReference type="ARBA" id="ARBA00001941"/>
    </source>
</evidence>
<reference evidence="9 10" key="1">
    <citation type="submission" date="2019-03" db="EMBL/GenBank/DDBJ databases">
        <title>Metabolic potential of uncultured bacteria and archaea associated with petroleum seepage in deep-sea sediments.</title>
        <authorList>
            <person name="Dong X."/>
            <person name="Hubert C."/>
        </authorList>
    </citation>
    <scope>NUCLEOTIDE SEQUENCE [LARGE SCALE GENOMIC DNA]</scope>
    <source>
        <strain evidence="9">E44_bin92</strain>
    </source>
</reference>
<dbReference type="AlphaFoldDB" id="A0A523QM20"/>
<keyword evidence="6" id="KW-0862">Zinc</keyword>
<dbReference type="EMBL" id="SOKU01000042">
    <property type="protein sequence ID" value="TES86819.1"/>
    <property type="molecule type" value="Genomic_DNA"/>
</dbReference>
<evidence type="ECO:0000256" key="2">
    <source>
        <dbReference type="ARBA" id="ARBA00001947"/>
    </source>
</evidence>
<dbReference type="NCBIfam" id="TIGR01910">
    <property type="entry name" value="DapE-ArgE"/>
    <property type="match status" value="1"/>
</dbReference>
<keyword evidence="4" id="KW-0479">Metal-binding</keyword>
<dbReference type="InterPro" id="IPR036264">
    <property type="entry name" value="Bact_exopeptidase_dim_dom"/>
</dbReference>
<gene>
    <name evidence="9" type="ORF">E3J95_01045</name>
</gene>
<protein>
    <submittedName>
        <fullName evidence="9">M20 family peptidase</fullName>
    </submittedName>
</protein>
<dbReference type="GO" id="GO:0046872">
    <property type="term" value="F:metal ion binding"/>
    <property type="evidence" value="ECO:0007669"/>
    <property type="project" value="UniProtKB-KW"/>
</dbReference>
<dbReference type="InterPro" id="IPR050072">
    <property type="entry name" value="Peptidase_M20A"/>
</dbReference>
<dbReference type="Pfam" id="PF07687">
    <property type="entry name" value="M20_dimer"/>
    <property type="match status" value="1"/>
</dbReference>
<dbReference type="SUPFAM" id="SSF55031">
    <property type="entry name" value="Bacterial exopeptidase dimerisation domain"/>
    <property type="match status" value="1"/>
</dbReference>
<evidence type="ECO:0000256" key="4">
    <source>
        <dbReference type="ARBA" id="ARBA00022723"/>
    </source>
</evidence>
<dbReference type="GO" id="GO:0016787">
    <property type="term" value="F:hydrolase activity"/>
    <property type="evidence" value="ECO:0007669"/>
    <property type="project" value="UniProtKB-KW"/>
</dbReference>
<proteinExistence type="inferred from homology"/>
<name>A0A523QM20_UNCAE</name>
<feature type="domain" description="Peptidase M20 dimerisation" evidence="8">
    <location>
        <begin position="190"/>
        <end position="299"/>
    </location>
</feature>
<dbReference type="Gene3D" id="3.30.70.360">
    <property type="match status" value="1"/>
</dbReference>
<sequence>MFDQRKMKDNIYFKGSVEEKEAVSLLRDLVAINSVNPLEDRLARGEKEIASYVRDYLKDIGIRSMVQPVLDDRPNVIGILEGKGKGRNFVLEAHMDTVKVDNMSIDPFLPKMEEGKMFGRGACDDKGSLASMLLAMKLLRERSIPLKGDVYIAAVMDEEHRYRGVSHLLDQGFKFDAGIVGEPTDLDVLIAHRGCLRWRITTKGISAHSSEPDKGKNAIYLMSEVVDALKKKLVPVCRKKSHPLVGSPSLSVNVIRGGTQVNTVPDRCFIEVDRRMVPGENDRDVLEEVDQFLDKLRKENPLLEVEREDPFLTSPAMQIDEDEEVVQALFQCAKDRGASESKIRGGRFDSDAGKFVARGIPTPVFGPGNIAQAHSEEEWIQIKEVVQAAEIIAQSIVTYQSMGESRDDIGGSIYK</sequence>
<comment type="cofactor">
    <cofactor evidence="1">
        <name>Co(2+)</name>
        <dbReference type="ChEBI" id="CHEBI:48828"/>
    </cofactor>
</comment>